<keyword evidence="1" id="KW-0812">Transmembrane</keyword>
<dbReference type="Proteomes" id="UP000091820">
    <property type="component" value="Unassembled WGS sequence"/>
</dbReference>
<keyword evidence="3" id="KW-1185">Reference proteome</keyword>
<keyword evidence="1" id="KW-1133">Transmembrane helix</keyword>
<name>A0A1A9X0E2_9MUSC</name>
<keyword evidence="1" id="KW-0472">Membrane</keyword>
<accession>A0A1A9X0E2</accession>
<evidence type="ECO:0000313" key="2">
    <source>
        <dbReference type="EnsemblMetazoa" id="GBRI039580-PA"/>
    </source>
</evidence>
<dbReference type="AlphaFoldDB" id="A0A1A9X0E2"/>
<sequence length="217" mass="25296">MTAVNLSQPSPIASEATLAAGNLTFTLQLLLPSSLPHWLLHSREQLQPSEQLHRPRQLHPFDQLSQEDKSQLPEEEELQLPQDMKSRYIRCCNNCNCCTDCQIVEDNNYLYHFTGSISQFNNDFDEWERHLIHYVPCTINILHCYRCECFTWIITQREKDHINSEAVQICLRIRVKNKVNIIQIKEKDMFSALIYTGYILLGMTLLNVDLIYPSSLP</sequence>
<proteinExistence type="predicted"/>
<protein>
    <submittedName>
        <fullName evidence="2">Uncharacterized protein</fullName>
    </submittedName>
</protein>
<evidence type="ECO:0000256" key="1">
    <source>
        <dbReference type="SAM" id="Phobius"/>
    </source>
</evidence>
<dbReference type="EnsemblMetazoa" id="GBRI039580-RA">
    <property type="protein sequence ID" value="GBRI039580-PA"/>
    <property type="gene ID" value="GBRI039580"/>
</dbReference>
<reference evidence="2" key="2">
    <citation type="submission" date="2020-05" db="UniProtKB">
        <authorList>
            <consortium name="EnsemblMetazoa"/>
        </authorList>
    </citation>
    <scope>IDENTIFICATION</scope>
    <source>
        <strain evidence="2">IAEA</strain>
    </source>
</reference>
<dbReference type="VEuPathDB" id="VectorBase:GBRI039580"/>
<feature type="transmembrane region" description="Helical" evidence="1">
    <location>
        <begin position="192"/>
        <end position="212"/>
    </location>
</feature>
<evidence type="ECO:0000313" key="3">
    <source>
        <dbReference type="Proteomes" id="UP000091820"/>
    </source>
</evidence>
<organism evidence="2 3">
    <name type="scientific">Glossina brevipalpis</name>
    <dbReference type="NCBI Taxonomy" id="37001"/>
    <lineage>
        <taxon>Eukaryota</taxon>
        <taxon>Metazoa</taxon>
        <taxon>Ecdysozoa</taxon>
        <taxon>Arthropoda</taxon>
        <taxon>Hexapoda</taxon>
        <taxon>Insecta</taxon>
        <taxon>Pterygota</taxon>
        <taxon>Neoptera</taxon>
        <taxon>Endopterygota</taxon>
        <taxon>Diptera</taxon>
        <taxon>Brachycera</taxon>
        <taxon>Muscomorpha</taxon>
        <taxon>Hippoboscoidea</taxon>
        <taxon>Glossinidae</taxon>
        <taxon>Glossina</taxon>
    </lineage>
</organism>
<reference evidence="3" key="1">
    <citation type="submission" date="2014-03" db="EMBL/GenBank/DDBJ databases">
        <authorList>
            <person name="Aksoy S."/>
            <person name="Warren W."/>
            <person name="Wilson R.K."/>
        </authorList>
    </citation>
    <scope>NUCLEOTIDE SEQUENCE [LARGE SCALE GENOMIC DNA]</scope>
    <source>
        <strain evidence="3">IAEA</strain>
    </source>
</reference>